<gene>
    <name evidence="1" type="ORF">A2206_01255</name>
</gene>
<name>A0A1F6NUK3_9BACT</name>
<dbReference type="Proteomes" id="UP000177151">
    <property type="component" value="Unassembled WGS sequence"/>
</dbReference>
<evidence type="ECO:0000313" key="1">
    <source>
        <dbReference type="EMBL" id="OGH87324.1"/>
    </source>
</evidence>
<comment type="caution">
    <text evidence="1">The sequence shown here is derived from an EMBL/GenBank/DDBJ whole genome shotgun (WGS) entry which is preliminary data.</text>
</comment>
<proteinExistence type="predicted"/>
<organism evidence="1 2">
    <name type="scientific">Candidatus Magasanikbacteria bacterium RIFOXYA1_FULL_40_8</name>
    <dbReference type="NCBI Taxonomy" id="1798694"/>
    <lineage>
        <taxon>Bacteria</taxon>
        <taxon>Candidatus Magasanikiibacteriota</taxon>
    </lineage>
</organism>
<dbReference type="EMBL" id="MFQP01000025">
    <property type="protein sequence ID" value="OGH87324.1"/>
    <property type="molecule type" value="Genomic_DNA"/>
</dbReference>
<protein>
    <submittedName>
        <fullName evidence="1">Uncharacterized protein</fullName>
    </submittedName>
</protein>
<accession>A0A1F6NUK3</accession>
<evidence type="ECO:0000313" key="2">
    <source>
        <dbReference type="Proteomes" id="UP000177151"/>
    </source>
</evidence>
<sequence>MKLENGEQSSREMADSQNVKKIWDYILEIIDKLPDEETAKMKKRLKDVGFNEGDYDEDCVMTLTALDSLNPDEIINLTEDINSLSGAEKHLPGIHSLPSKITVLNTLRYLEKTKNPAK</sequence>
<dbReference type="AlphaFoldDB" id="A0A1F6NUK3"/>
<reference evidence="1 2" key="1">
    <citation type="journal article" date="2016" name="Nat. Commun.">
        <title>Thousands of microbial genomes shed light on interconnected biogeochemical processes in an aquifer system.</title>
        <authorList>
            <person name="Anantharaman K."/>
            <person name="Brown C.T."/>
            <person name="Hug L.A."/>
            <person name="Sharon I."/>
            <person name="Castelle C.J."/>
            <person name="Probst A.J."/>
            <person name="Thomas B.C."/>
            <person name="Singh A."/>
            <person name="Wilkins M.J."/>
            <person name="Karaoz U."/>
            <person name="Brodie E.L."/>
            <person name="Williams K.H."/>
            <person name="Hubbard S.S."/>
            <person name="Banfield J.F."/>
        </authorList>
    </citation>
    <scope>NUCLEOTIDE SEQUENCE [LARGE SCALE GENOMIC DNA]</scope>
</reference>